<dbReference type="PANTHER" id="PTHR46206:SF2">
    <property type="entry name" value="CYTOCHROME P450 MONOOXYGENASE AUSG-RELATED"/>
    <property type="match status" value="1"/>
</dbReference>
<evidence type="ECO:0000256" key="1">
    <source>
        <dbReference type="ARBA" id="ARBA00001971"/>
    </source>
</evidence>
<evidence type="ECO:0000256" key="10">
    <source>
        <dbReference type="SAM" id="Phobius"/>
    </source>
</evidence>
<dbReference type="Gene3D" id="1.10.630.10">
    <property type="entry name" value="Cytochrome P450"/>
    <property type="match status" value="1"/>
</dbReference>
<keyword evidence="10" id="KW-1133">Transmembrane helix</keyword>
<dbReference type="InterPro" id="IPR036396">
    <property type="entry name" value="Cyt_P450_sf"/>
</dbReference>
<evidence type="ECO:0000313" key="11">
    <source>
        <dbReference type="EMBL" id="CAI0641344.1"/>
    </source>
</evidence>
<dbReference type="Proteomes" id="UP001152533">
    <property type="component" value="Unassembled WGS sequence"/>
</dbReference>
<evidence type="ECO:0000313" key="12">
    <source>
        <dbReference type="Proteomes" id="UP001152533"/>
    </source>
</evidence>
<feature type="transmembrane region" description="Helical" evidence="10">
    <location>
        <begin position="12"/>
        <end position="30"/>
    </location>
</feature>
<evidence type="ECO:0000256" key="4">
    <source>
        <dbReference type="ARBA" id="ARBA00022723"/>
    </source>
</evidence>
<proteinExistence type="inferred from homology"/>
<evidence type="ECO:0000256" key="6">
    <source>
        <dbReference type="ARBA" id="ARBA00023004"/>
    </source>
</evidence>
<keyword evidence="10" id="KW-0472">Membrane</keyword>
<dbReference type="CDD" id="cd11041">
    <property type="entry name" value="CYP503A1-like"/>
    <property type="match status" value="1"/>
</dbReference>
<name>A0A9W4RIJ1_9PEZI</name>
<evidence type="ECO:0000256" key="2">
    <source>
        <dbReference type="ARBA" id="ARBA00010617"/>
    </source>
</evidence>
<evidence type="ECO:0000256" key="5">
    <source>
        <dbReference type="ARBA" id="ARBA00023002"/>
    </source>
</evidence>
<dbReference type="PRINTS" id="PR00465">
    <property type="entry name" value="EP450IV"/>
</dbReference>
<protein>
    <recommendedName>
        <fullName evidence="13">Cytochrome P450</fullName>
    </recommendedName>
</protein>
<evidence type="ECO:0008006" key="13">
    <source>
        <dbReference type="Google" id="ProtNLM"/>
    </source>
</evidence>
<gene>
    <name evidence="11" type="ORF">CGXH109_LOCUS3231</name>
</gene>
<reference evidence="11" key="1">
    <citation type="submission" date="2022-08" db="EMBL/GenBank/DDBJ databases">
        <authorList>
            <person name="Giroux E."/>
            <person name="Giroux E."/>
        </authorList>
    </citation>
    <scope>NUCLEOTIDE SEQUENCE</scope>
    <source>
        <strain evidence="11">H1091258</strain>
    </source>
</reference>
<dbReference type="InterPro" id="IPR002403">
    <property type="entry name" value="Cyt_P450_E_grp-IV"/>
</dbReference>
<dbReference type="InterPro" id="IPR001128">
    <property type="entry name" value="Cyt_P450"/>
</dbReference>
<evidence type="ECO:0000256" key="3">
    <source>
        <dbReference type="ARBA" id="ARBA00022617"/>
    </source>
</evidence>
<evidence type="ECO:0000256" key="9">
    <source>
        <dbReference type="RuleBase" id="RU000461"/>
    </source>
</evidence>
<dbReference type="GO" id="GO:0016705">
    <property type="term" value="F:oxidoreductase activity, acting on paired donors, with incorporation or reduction of molecular oxygen"/>
    <property type="evidence" value="ECO:0007669"/>
    <property type="project" value="InterPro"/>
</dbReference>
<dbReference type="GO" id="GO:0004497">
    <property type="term" value="F:monooxygenase activity"/>
    <property type="evidence" value="ECO:0007669"/>
    <property type="project" value="UniProtKB-KW"/>
</dbReference>
<dbReference type="AlphaFoldDB" id="A0A9W4RIJ1"/>
<comment type="cofactor">
    <cofactor evidence="1 8">
        <name>heme</name>
        <dbReference type="ChEBI" id="CHEBI:30413"/>
    </cofactor>
</comment>
<keyword evidence="5 9" id="KW-0560">Oxidoreductase</keyword>
<dbReference type="GO" id="GO:0020037">
    <property type="term" value="F:heme binding"/>
    <property type="evidence" value="ECO:0007669"/>
    <property type="project" value="InterPro"/>
</dbReference>
<evidence type="ECO:0000256" key="8">
    <source>
        <dbReference type="PIRSR" id="PIRSR602403-1"/>
    </source>
</evidence>
<sequence length="521" mass="59849">MSSILVYANRPEFTVTVSIGILYLLLQFIFREDGPYPDFPLIGKAPKDWFYTKTRKRWDNEALDILKEGTAKLNGRHFQVLSNFGPSIVLAKEFANEIRSDPRLSFRGFIERQGMVQYQGLDFLHTGLEGDIIQDTVRKNLTQALGGMTESLSRECASVVQESLPAAKGPFYAPKLPRHTKRLTQDQKWKHTKFIMGATNIAARLSALVFLGERLCHSQEWIDVSIRFTIVMMRAQERLRTWPVFTRHVVHWFLPEMIYMRKLVRDSKKIIEPELASRRAALGDVKKPQDSLSWLDDVRGDQSFDVVCGQLFLTVAAIHTTSSVITATMYDLISNAEYIPLLREEIIRVYNEDGGWEKTSLFKLKLMDSCMKESQRLNILGPNMMNRYAEDDVTLSDGTLIHKGCHITIPTLHMRDKEIYGSNADDFDGYRFLRMRELPGQENKWQFVSTSPEFLSFGHGKHACPGRFFASDEIKIALIHLLMNYDWDIVGEKPKSAAKPRFIPDPETLVAYRSRIPEIDI</sequence>
<feature type="binding site" description="axial binding residue" evidence="8">
    <location>
        <position position="464"/>
    </location>
    <ligand>
        <name>heme</name>
        <dbReference type="ChEBI" id="CHEBI:30413"/>
    </ligand>
    <ligandPart>
        <name>Fe</name>
        <dbReference type="ChEBI" id="CHEBI:18248"/>
    </ligandPart>
</feature>
<keyword evidence="6 8" id="KW-0408">Iron</keyword>
<keyword evidence="12" id="KW-1185">Reference proteome</keyword>
<dbReference type="PANTHER" id="PTHR46206">
    <property type="entry name" value="CYTOCHROME P450"/>
    <property type="match status" value="1"/>
</dbReference>
<keyword evidence="4 8" id="KW-0479">Metal-binding</keyword>
<dbReference type="PROSITE" id="PS00086">
    <property type="entry name" value="CYTOCHROME_P450"/>
    <property type="match status" value="1"/>
</dbReference>
<comment type="caution">
    <text evidence="11">The sequence shown here is derived from an EMBL/GenBank/DDBJ whole genome shotgun (WGS) entry which is preliminary data.</text>
</comment>
<dbReference type="Pfam" id="PF00067">
    <property type="entry name" value="p450"/>
    <property type="match status" value="1"/>
</dbReference>
<dbReference type="GO" id="GO:0005506">
    <property type="term" value="F:iron ion binding"/>
    <property type="evidence" value="ECO:0007669"/>
    <property type="project" value="InterPro"/>
</dbReference>
<keyword evidence="10" id="KW-0812">Transmembrane</keyword>
<dbReference type="EMBL" id="CAMGZC010000011">
    <property type="protein sequence ID" value="CAI0641344.1"/>
    <property type="molecule type" value="Genomic_DNA"/>
</dbReference>
<comment type="similarity">
    <text evidence="2 9">Belongs to the cytochrome P450 family.</text>
</comment>
<dbReference type="InterPro" id="IPR017972">
    <property type="entry name" value="Cyt_P450_CS"/>
</dbReference>
<organism evidence="11 12">
    <name type="scientific">Colletotrichum noveboracense</name>
    <dbReference type="NCBI Taxonomy" id="2664923"/>
    <lineage>
        <taxon>Eukaryota</taxon>
        <taxon>Fungi</taxon>
        <taxon>Dikarya</taxon>
        <taxon>Ascomycota</taxon>
        <taxon>Pezizomycotina</taxon>
        <taxon>Sordariomycetes</taxon>
        <taxon>Hypocreomycetidae</taxon>
        <taxon>Glomerellales</taxon>
        <taxon>Glomerellaceae</taxon>
        <taxon>Colletotrichum</taxon>
        <taxon>Colletotrichum gloeosporioides species complex</taxon>
    </lineage>
</organism>
<keyword evidence="3 8" id="KW-0349">Heme</keyword>
<keyword evidence="7 9" id="KW-0503">Monooxygenase</keyword>
<accession>A0A9W4RIJ1</accession>
<dbReference type="SUPFAM" id="SSF48264">
    <property type="entry name" value="Cytochrome P450"/>
    <property type="match status" value="1"/>
</dbReference>
<evidence type="ECO:0000256" key="7">
    <source>
        <dbReference type="ARBA" id="ARBA00023033"/>
    </source>
</evidence>